<reference evidence="2 3" key="1">
    <citation type="submission" date="2020-08" db="EMBL/GenBank/DDBJ databases">
        <title>Genomic Encyclopedia of Type Strains, Phase IV (KMG-IV): sequencing the most valuable type-strain genomes for metagenomic binning, comparative biology and taxonomic classification.</title>
        <authorList>
            <person name="Goeker M."/>
        </authorList>
    </citation>
    <scope>NUCLEOTIDE SEQUENCE [LARGE SCALE GENOMIC DNA]</scope>
    <source>
        <strain evidence="2 3">DSM 27471</strain>
    </source>
</reference>
<comment type="caution">
    <text evidence="2">The sequence shown here is derived from an EMBL/GenBank/DDBJ whole genome shotgun (WGS) entry which is preliminary data.</text>
</comment>
<dbReference type="InterPro" id="IPR014729">
    <property type="entry name" value="Rossmann-like_a/b/a_fold"/>
</dbReference>
<dbReference type="PANTHER" id="PTHR30336:SF20">
    <property type="entry name" value="DUF218 DOMAIN-CONTAINING PROTEIN"/>
    <property type="match status" value="1"/>
</dbReference>
<gene>
    <name evidence="2" type="ORF">FHX64_002534</name>
</gene>
<sequence>MKKLLSIVFLLTATLIYAYAQVVPGYKLLAPASVETKNYYFVSLLEHLPAARKLITNDPVLCAISKEKQQKLAAATTSAEIIAAFKFSPEEIDDIGNRLAALYTPGTILDSMIQRHILPSGCYILLAKKFQGKSLLKAIWDQDANGMNYAIDVYAAAKRPEYASIDSISFNVHSAYYTQGILPACQQNIEAIVSGNNAFFAVPLTAVQTILDFNDRDLAIDYEPLGKGVNQKSYAKIMHTNWAKYSYTAILVLGAGPETLNTEISPFGRLRAAYGALLYKKHLAPFIIVSGGKVHPYHTPYCEAYEMKKYLMKRWGIPEDAIIMEPHARHTNTNVRNTVRIMIRKGFPLDRPALMTSSESHINYIKDQGMFAKRCETDLNMVPYRLGKRVSKRAIEFYPQEVALQINPFEPLDP</sequence>
<protein>
    <recommendedName>
        <fullName evidence="1">DUF218 domain-containing protein</fullName>
    </recommendedName>
</protein>
<dbReference type="CDD" id="cd06259">
    <property type="entry name" value="YdcF-like"/>
    <property type="match status" value="1"/>
</dbReference>
<dbReference type="RefSeq" id="WP_183414092.1">
    <property type="nucleotide sequence ID" value="NZ_JACHYB010000002.1"/>
</dbReference>
<dbReference type="InterPro" id="IPR051599">
    <property type="entry name" value="Cell_Envelope_Assoc"/>
</dbReference>
<evidence type="ECO:0000259" key="1">
    <source>
        <dbReference type="Pfam" id="PF02698"/>
    </source>
</evidence>
<accession>A0A7W5DSM2</accession>
<dbReference type="PANTHER" id="PTHR30336">
    <property type="entry name" value="INNER MEMBRANE PROTEIN, PROBABLE PERMEASE"/>
    <property type="match status" value="1"/>
</dbReference>
<organism evidence="2 3">
    <name type="scientific">Microbacter margulisiae</name>
    <dbReference type="NCBI Taxonomy" id="1350067"/>
    <lineage>
        <taxon>Bacteria</taxon>
        <taxon>Pseudomonadati</taxon>
        <taxon>Bacteroidota</taxon>
        <taxon>Bacteroidia</taxon>
        <taxon>Bacteroidales</taxon>
        <taxon>Porphyromonadaceae</taxon>
        <taxon>Microbacter</taxon>
    </lineage>
</organism>
<evidence type="ECO:0000313" key="2">
    <source>
        <dbReference type="EMBL" id="MBB3188336.1"/>
    </source>
</evidence>
<keyword evidence="3" id="KW-1185">Reference proteome</keyword>
<dbReference type="AlphaFoldDB" id="A0A7W5DSM2"/>
<dbReference type="Pfam" id="PF02698">
    <property type="entry name" value="DUF218"/>
    <property type="match status" value="1"/>
</dbReference>
<feature type="domain" description="DUF218" evidence="1">
    <location>
        <begin position="249"/>
        <end position="365"/>
    </location>
</feature>
<dbReference type="Proteomes" id="UP000544222">
    <property type="component" value="Unassembled WGS sequence"/>
</dbReference>
<dbReference type="EMBL" id="JACHYB010000002">
    <property type="protein sequence ID" value="MBB3188336.1"/>
    <property type="molecule type" value="Genomic_DNA"/>
</dbReference>
<dbReference type="InterPro" id="IPR003848">
    <property type="entry name" value="DUF218"/>
</dbReference>
<evidence type="ECO:0000313" key="3">
    <source>
        <dbReference type="Proteomes" id="UP000544222"/>
    </source>
</evidence>
<proteinExistence type="predicted"/>
<name>A0A7W5DSM2_9PORP</name>
<dbReference type="GO" id="GO:0005886">
    <property type="term" value="C:plasma membrane"/>
    <property type="evidence" value="ECO:0007669"/>
    <property type="project" value="TreeGrafter"/>
</dbReference>
<dbReference type="Gene3D" id="3.40.50.620">
    <property type="entry name" value="HUPs"/>
    <property type="match status" value="1"/>
</dbReference>